<dbReference type="STRING" id="988480.A0A075ASS6"/>
<gene>
    <name evidence="1" type="ORF">O9G_000254</name>
</gene>
<accession>A0A075ASS6</accession>
<protein>
    <submittedName>
        <fullName evidence="1">Uncharacterized protein</fullName>
    </submittedName>
</protein>
<evidence type="ECO:0000313" key="1">
    <source>
        <dbReference type="EMBL" id="EPZ31775.1"/>
    </source>
</evidence>
<sequence>MEMEHDESDLFSEEAQADLLYFVEQFHKQALTRMKVFVDKNRGNKWTDIKSDLKRDFPRIFNEFQIYMKIYSAIRKKFGSAALSCLEFFPFSPCSEWDEKTVKDIKNLMISKLSVSKERVDDFFIALLGEKIHKRNKKKTFRILRFSDKEIMLVSHNICDTVCSLRKWITLSLPDIRVDKIFGVGGSGEFKELNDENITHFQKYFVGLEGFEEQSVSPADQTNSVNLFIDDEEINYTPRFHGEGGTTFPLKTMSSLRHEGVGLQEPWITKRRETCEEIYNKMKHTFALLIRSPPGSGKSSLAVLLEDYYLQKNVRVIRISMLWSMRRKYIKPYNFEELFFNAIGITFQEWIEECETVESVLILDEVNTIYGEDNANFWGTLKSSKQDRLKLKVVLFSAYGYKDGRSNTATPIDFVKGDTLSLSTLLLKQVETDEYVNNFINYNGIKVRQLELICNEIQIRTNGHVLLITFLLESLNEEFRNNISANPGYHLNLDVFIGLLIKKKAISAISNSRACLNYHKINDNLVPTIKLMCYGAKIEYENSVVHSMILNQGLAMISGDYLEFVCPIMQRLVFRSVFGDSSESLYKPSNIQELIVCCVKSFNKRNLITNRGFDTKNRLMESCWQNELYCALIRIYGPNATISPDVGTQFKTDSSTNGYIDFVVEYNRSTWGIELCREGSTSTLSEHLNRFDPDTGKYRNMVNILLDDYVVVHFCSQDAYSIIPSQWHNPRIMFIRYSPDFSSFTVYCNGSQLVVNLDNV</sequence>
<dbReference type="OrthoDB" id="2364732at2759"/>
<organism evidence="1 2">
    <name type="scientific">Rozella allomycis (strain CSF55)</name>
    <dbReference type="NCBI Taxonomy" id="988480"/>
    <lineage>
        <taxon>Eukaryota</taxon>
        <taxon>Fungi</taxon>
        <taxon>Fungi incertae sedis</taxon>
        <taxon>Cryptomycota</taxon>
        <taxon>Cryptomycota incertae sedis</taxon>
        <taxon>Rozella</taxon>
    </lineage>
</organism>
<evidence type="ECO:0000313" key="2">
    <source>
        <dbReference type="Proteomes" id="UP000030755"/>
    </source>
</evidence>
<reference evidence="1 2" key="1">
    <citation type="journal article" date="2013" name="Curr. Biol.">
        <title>Shared signatures of parasitism and phylogenomics unite Cryptomycota and microsporidia.</title>
        <authorList>
            <person name="James T.Y."/>
            <person name="Pelin A."/>
            <person name="Bonen L."/>
            <person name="Ahrendt S."/>
            <person name="Sain D."/>
            <person name="Corradi N."/>
            <person name="Stajich J.E."/>
        </authorList>
    </citation>
    <scope>NUCLEOTIDE SEQUENCE [LARGE SCALE GENOMIC DNA]</scope>
    <source>
        <strain evidence="1 2">CSF55</strain>
    </source>
</reference>
<dbReference type="InterPro" id="IPR027417">
    <property type="entry name" value="P-loop_NTPase"/>
</dbReference>
<dbReference type="HOGENOM" id="CLU_366877_0_0_1"/>
<dbReference type="AlphaFoldDB" id="A0A075ASS6"/>
<name>A0A075ASS6_ROZAC</name>
<proteinExistence type="predicted"/>
<dbReference type="Proteomes" id="UP000030755">
    <property type="component" value="Unassembled WGS sequence"/>
</dbReference>
<dbReference type="OMA" id="WQMEFYK"/>
<keyword evidence="2" id="KW-1185">Reference proteome</keyword>
<dbReference type="SUPFAM" id="SSF52540">
    <property type="entry name" value="P-loop containing nucleoside triphosphate hydrolases"/>
    <property type="match status" value="1"/>
</dbReference>
<dbReference type="EMBL" id="KE561209">
    <property type="protein sequence ID" value="EPZ31775.1"/>
    <property type="molecule type" value="Genomic_DNA"/>
</dbReference>
<dbReference type="Gene3D" id="3.40.50.300">
    <property type="entry name" value="P-loop containing nucleotide triphosphate hydrolases"/>
    <property type="match status" value="1"/>
</dbReference>